<sequence length="137" mass="14860">MGLRILTPVDELTARAVRRQDEDHVDWSATRWTLTGRRGFETWSSVVAHRHHPSPAHRRFVADYLWTRAVTGGDPRLAKVTRALLPPAKGPDVELRGAVAAAPAAPPGQRAQGVAAAAEGSGHRLKQRAIPPCPEVC</sequence>
<dbReference type="RefSeq" id="WP_344473345.1">
    <property type="nucleotide sequence ID" value="NZ_BAAASB010000003.1"/>
</dbReference>
<protein>
    <submittedName>
        <fullName evidence="1">Uncharacterized protein</fullName>
    </submittedName>
</protein>
<dbReference type="EMBL" id="JBHSKP010000002">
    <property type="protein sequence ID" value="MFC5150865.1"/>
    <property type="molecule type" value="Genomic_DNA"/>
</dbReference>
<keyword evidence="2" id="KW-1185">Reference proteome</keyword>
<evidence type="ECO:0000313" key="1">
    <source>
        <dbReference type="EMBL" id="MFC5150865.1"/>
    </source>
</evidence>
<name>A0ABW0AAQ3_9ACTN</name>
<proteinExistence type="predicted"/>
<dbReference type="Proteomes" id="UP001596160">
    <property type="component" value="Unassembled WGS sequence"/>
</dbReference>
<comment type="caution">
    <text evidence="1">The sequence shown here is derived from an EMBL/GenBank/DDBJ whole genome shotgun (WGS) entry which is preliminary data.</text>
</comment>
<accession>A0ABW0AAQ3</accession>
<organism evidence="1 2">
    <name type="scientific">Streptomyces amakusaensis</name>
    <dbReference type="NCBI Taxonomy" id="67271"/>
    <lineage>
        <taxon>Bacteria</taxon>
        <taxon>Bacillati</taxon>
        <taxon>Actinomycetota</taxon>
        <taxon>Actinomycetes</taxon>
        <taxon>Kitasatosporales</taxon>
        <taxon>Streptomycetaceae</taxon>
        <taxon>Streptomyces</taxon>
    </lineage>
</organism>
<reference evidence="2" key="1">
    <citation type="journal article" date="2019" name="Int. J. Syst. Evol. Microbiol.">
        <title>The Global Catalogue of Microorganisms (GCM) 10K type strain sequencing project: providing services to taxonomists for standard genome sequencing and annotation.</title>
        <authorList>
            <consortium name="The Broad Institute Genomics Platform"/>
            <consortium name="The Broad Institute Genome Sequencing Center for Infectious Disease"/>
            <person name="Wu L."/>
            <person name="Ma J."/>
        </authorList>
    </citation>
    <scope>NUCLEOTIDE SEQUENCE [LARGE SCALE GENOMIC DNA]</scope>
    <source>
        <strain evidence="2">PCU 266</strain>
    </source>
</reference>
<evidence type="ECO:0000313" key="2">
    <source>
        <dbReference type="Proteomes" id="UP001596160"/>
    </source>
</evidence>
<gene>
    <name evidence="1" type="ORF">ACFPRH_03855</name>
</gene>